<feature type="non-terminal residue" evidence="1">
    <location>
        <position position="1"/>
    </location>
</feature>
<dbReference type="EMBL" id="AHHH01000093">
    <property type="protein sequence ID" value="ESU42174.1"/>
    <property type="molecule type" value="Genomic_DNA"/>
</dbReference>
<dbReference type="VEuPathDB" id="GiardiaDB:GL50581_3828"/>
<comment type="caution">
    <text evidence="1">The sequence shown here is derived from an EMBL/GenBank/DDBJ whole genome shotgun (WGS) entry which is preliminary data.</text>
</comment>
<dbReference type="VEuPathDB" id="GiardiaDB:DHA2_153381"/>
<dbReference type="AlphaFoldDB" id="V6TUE6"/>
<proteinExistence type="predicted"/>
<sequence length="361" mass="41150">VSGRTWRSYSQGLIRSNDCRFPPSNLASKLRSSINRPSLWLTGLESQFYKMIRMAGLLSLTQRSALFKVPDSEEGLGIRTYNMSKDKDHVLTRVTEKVFTEVLVEQLPKQCKVCYYSFQDLLSADIKKDIPSGEPTTATFIFLSGLELVDVTTELLAKLDELLFTHEHLAIICFVTSELIPYTFMRFFDIYEDLSMLAKDCDMQSHRTRNQLSTKIREHAATSDTISRIPIHPKLTNNIYSIVTNIQSTIFCHDVSLLPADGEEDAAPKTFELTPVKLDLYLIRVVEYWARAIAYYESLSSFSPLRAVVLPAHVSEACRLVLTHRVATIPLTEFTLEERGRMPASFRYLHKIRALLEALPL</sequence>
<evidence type="ECO:0000313" key="2">
    <source>
        <dbReference type="Proteomes" id="UP000018040"/>
    </source>
</evidence>
<organism evidence="1 2">
    <name type="scientific">Giardia intestinalis</name>
    <name type="common">Giardia lamblia</name>
    <dbReference type="NCBI Taxonomy" id="5741"/>
    <lineage>
        <taxon>Eukaryota</taxon>
        <taxon>Metamonada</taxon>
        <taxon>Diplomonadida</taxon>
        <taxon>Hexamitidae</taxon>
        <taxon>Giardiinae</taxon>
        <taxon>Giardia</taxon>
    </lineage>
</organism>
<name>V6TUE6_GIAIN</name>
<dbReference type="VEuPathDB" id="GiardiaDB:GL50803_006174"/>
<gene>
    <name evidence="1" type="ORF">GSB_153177</name>
</gene>
<evidence type="ECO:0000313" key="1">
    <source>
        <dbReference type="EMBL" id="ESU42174.1"/>
    </source>
</evidence>
<protein>
    <submittedName>
        <fullName evidence="1">Uncharacterized protein</fullName>
    </submittedName>
</protein>
<dbReference type="OrthoDB" id="10254212at2759"/>
<accession>V6TUE6</accession>
<dbReference type="VEuPathDB" id="GiardiaDB:QR46_2760"/>
<reference evidence="2" key="1">
    <citation type="submission" date="2012-02" db="EMBL/GenBank/DDBJ databases">
        <title>Genome sequencing of Giardia lamblia Genotypes A2 and B isolates (DH and GS) and comparative analysis with the genomes of Genotypes A1 and E (WB and Pig).</title>
        <authorList>
            <person name="Adam R."/>
            <person name="Dahlstrom E."/>
            <person name="Martens C."/>
            <person name="Bruno D."/>
            <person name="Barbian K."/>
            <person name="Porcella S.F."/>
            <person name="Nash T."/>
        </authorList>
    </citation>
    <scope>NUCLEOTIDE SEQUENCE</scope>
    <source>
        <strain evidence="2">GS</strain>
    </source>
</reference>
<reference evidence="1 2" key="2">
    <citation type="journal article" date="2013" name="Genome Biol. Evol.">
        <title>Genome sequencing of Giardia lamblia genotypes A2 and B isolates (DH and GS) and comparative analysis with the genomes of genotypes A1 and E (WB and Pig).</title>
        <authorList>
            <person name="Adam R.D."/>
            <person name="Dahlstrom E.W."/>
            <person name="Martens C.A."/>
            <person name="Bruno D.P."/>
            <person name="Barbian K.D."/>
            <person name="Ricklefs S.M."/>
            <person name="Hernandez M.M."/>
            <person name="Narla N.P."/>
            <person name="Patel R.B."/>
            <person name="Porcella S.F."/>
            <person name="Nash T.E."/>
        </authorList>
    </citation>
    <scope>NUCLEOTIDE SEQUENCE [LARGE SCALE GENOMIC DNA]</scope>
    <source>
        <strain evidence="1 2">GS</strain>
    </source>
</reference>
<dbReference type="Proteomes" id="UP000018040">
    <property type="component" value="Unassembled WGS sequence"/>
</dbReference>